<gene>
    <name evidence="2" type="ORF">EX242_11245</name>
</gene>
<evidence type="ECO:0000313" key="3">
    <source>
        <dbReference type="Proteomes" id="UP000824410"/>
    </source>
</evidence>
<dbReference type="KEGG" id="prg:RB151_020700"/>
<proteinExistence type="predicted"/>
<dbReference type="RefSeq" id="WP_042843917.1">
    <property type="nucleotide sequence ID" value="NZ_ABEXNG020000001.1"/>
</dbReference>
<dbReference type="Gene3D" id="3.15.10.40">
    <property type="entry name" value="Uncharacterised protein PF07273, DUF1439"/>
    <property type="match status" value="1"/>
</dbReference>
<protein>
    <submittedName>
        <fullName evidence="2">Lipoprotein</fullName>
    </submittedName>
</protein>
<comment type="caution">
    <text evidence="2">The sequence shown here is derived from an EMBL/GenBank/DDBJ whole genome shotgun (WGS) entry which is preliminary data.</text>
</comment>
<organism evidence="2 3">
    <name type="scientific">Providencia rettgeri</name>
    <dbReference type="NCBI Taxonomy" id="587"/>
    <lineage>
        <taxon>Bacteria</taxon>
        <taxon>Pseudomonadati</taxon>
        <taxon>Pseudomonadota</taxon>
        <taxon>Gammaproteobacteria</taxon>
        <taxon>Enterobacterales</taxon>
        <taxon>Morganellaceae</taxon>
        <taxon>Providencia</taxon>
    </lineage>
</organism>
<feature type="signal peptide" evidence="1">
    <location>
        <begin position="1"/>
        <end position="22"/>
    </location>
</feature>
<evidence type="ECO:0000256" key="1">
    <source>
        <dbReference type="SAM" id="SignalP"/>
    </source>
</evidence>
<dbReference type="Proteomes" id="UP000824410">
    <property type="component" value="Unassembled WGS sequence"/>
</dbReference>
<accession>A0A1J0E6Y8</accession>
<evidence type="ECO:0000313" key="2">
    <source>
        <dbReference type="EMBL" id="MBX6980831.1"/>
    </source>
</evidence>
<keyword evidence="2" id="KW-0449">Lipoprotein</keyword>
<dbReference type="PROSITE" id="PS51257">
    <property type="entry name" value="PROKAR_LIPOPROTEIN"/>
    <property type="match status" value="1"/>
</dbReference>
<name>A0A1J0E6Y8_PRORE</name>
<sequence>MKKFLLATMIGFLTLLTGCSQLSEFSISESQINNYLANKVKYDHKVGVTGFADADIQLANLKSEIGRSEPGKIALTGDATVKLDSLIGKAEAQINLTLTARPYFDAQTGSIYLKELNISQYTVMPEKMDTAMSAVIPYLNSSLETFFETQPVYVLNPDNGAAEATAKKLAKGLEIKPGKLVIPLVD</sequence>
<dbReference type="EMBL" id="SHDO01000010">
    <property type="protein sequence ID" value="MBX6980831.1"/>
    <property type="molecule type" value="Genomic_DNA"/>
</dbReference>
<dbReference type="InterPro" id="IPR010835">
    <property type="entry name" value="DUF1439"/>
</dbReference>
<reference evidence="2" key="1">
    <citation type="submission" date="2019-02" db="EMBL/GenBank/DDBJ databases">
        <title>Genomic characterization of isolates from hospital effluents in KZN, South Africa.</title>
        <authorList>
            <person name="Ntshobeni N."/>
            <person name="Allam M."/>
            <person name="Ismail A."/>
            <person name="Amoako D."/>
            <person name="Essack S."/>
            <person name="Chenia H."/>
        </authorList>
    </citation>
    <scope>NUCLEOTIDE SEQUENCE</scope>
    <source>
        <strain evidence="2">AFE97_S1</strain>
    </source>
</reference>
<dbReference type="OrthoDB" id="5688063at2"/>
<feature type="chain" id="PRO_5009610485" evidence="1">
    <location>
        <begin position="23"/>
        <end position="186"/>
    </location>
</feature>
<dbReference type="NCBIfam" id="NF007894">
    <property type="entry name" value="PRK10598.1"/>
    <property type="match status" value="1"/>
</dbReference>
<dbReference type="Pfam" id="PF07273">
    <property type="entry name" value="DUF1439"/>
    <property type="match status" value="1"/>
</dbReference>
<dbReference type="AlphaFoldDB" id="A0A1J0E6Y8"/>
<keyword evidence="1" id="KW-0732">Signal</keyword>